<dbReference type="VEuPathDB" id="TriTrypDB:Lsey_0346_0030"/>
<feature type="region of interest" description="Disordered" evidence="4">
    <location>
        <begin position="2620"/>
        <end position="2645"/>
    </location>
</feature>
<dbReference type="PROSITE" id="PS50082">
    <property type="entry name" value="WD_REPEATS_2"/>
    <property type="match status" value="2"/>
</dbReference>
<dbReference type="SMART" id="SM00320">
    <property type="entry name" value="WD40"/>
    <property type="match status" value="9"/>
</dbReference>
<feature type="compositionally biased region" description="Polar residues" evidence="4">
    <location>
        <begin position="2374"/>
        <end position="2384"/>
    </location>
</feature>
<feature type="region of interest" description="Disordered" evidence="4">
    <location>
        <begin position="4159"/>
        <end position="4178"/>
    </location>
</feature>
<dbReference type="PROSITE" id="PS50988">
    <property type="entry name" value="TROVE"/>
    <property type="match status" value="1"/>
</dbReference>
<dbReference type="Pfam" id="PF00400">
    <property type="entry name" value="WD40"/>
    <property type="match status" value="4"/>
</dbReference>
<dbReference type="PANTHER" id="PTHR19860">
    <property type="entry name" value="DDB1- AND CUL4-ASSOCIATED FACTOR 12-RELATED"/>
    <property type="match status" value="1"/>
</dbReference>
<dbReference type="Pfam" id="PF13271">
    <property type="entry name" value="DUF4062"/>
    <property type="match status" value="1"/>
</dbReference>
<feature type="compositionally biased region" description="Low complexity" evidence="4">
    <location>
        <begin position="3121"/>
        <end position="3130"/>
    </location>
</feature>
<comment type="caution">
    <text evidence="6">The sequence shown here is derived from an EMBL/GenBank/DDBJ whole genome shotgun (WGS) entry which is preliminary data.</text>
</comment>
<feature type="region of interest" description="Disordered" evidence="4">
    <location>
        <begin position="2249"/>
        <end position="2268"/>
    </location>
</feature>
<feature type="compositionally biased region" description="Low complexity" evidence="4">
    <location>
        <begin position="1229"/>
        <end position="1242"/>
    </location>
</feature>
<feature type="region of interest" description="Disordered" evidence="4">
    <location>
        <begin position="2456"/>
        <end position="2483"/>
    </location>
</feature>
<feature type="region of interest" description="Disordered" evidence="4">
    <location>
        <begin position="167"/>
        <end position="238"/>
    </location>
</feature>
<feature type="region of interest" description="Disordered" evidence="4">
    <location>
        <begin position="3107"/>
        <end position="3132"/>
    </location>
</feature>
<feature type="compositionally biased region" description="Low complexity" evidence="4">
    <location>
        <begin position="1060"/>
        <end position="1083"/>
    </location>
</feature>
<evidence type="ECO:0000313" key="7">
    <source>
        <dbReference type="Proteomes" id="UP000038009"/>
    </source>
</evidence>
<dbReference type="InterPro" id="IPR027417">
    <property type="entry name" value="P-loop_NTPase"/>
</dbReference>
<feature type="compositionally biased region" description="Low complexity" evidence="4">
    <location>
        <begin position="1481"/>
        <end position="1491"/>
    </location>
</feature>
<dbReference type="PANTHER" id="PTHR19860:SF40">
    <property type="entry name" value="WD40 REPEAT-CONTAINING PROTEIN"/>
    <property type="match status" value="1"/>
</dbReference>
<feature type="region of interest" description="Disordered" evidence="4">
    <location>
        <begin position="283"/>
        <end position="330"/>
    </location>
</feature>
<dbReference type="EMBL" id="LJSK01000346">
    <property type="protein sequence ID" value="KPI83630.1"/>
    <property type="molecule type" value="Genomic_DNA"/>
</dbReference>
<feature type="domain" description="TROVE" evidence="5">
    <location>
        <begin position="443"/>
        <end position="610"/>
    </location>
</feature>
<feature type="region of interest" description="Disordered" evidence="4">
    <location>
        <begin position="689"/>
        <end position="751"/>
    </location>
</feature>
<dbReference type="InterPro" id="IPR051191">
    <property type="entry name" value="DCAF12"/>
</dbReference>
<feature type="compositionally biased region" description="Polar residues" evidence="4">
    <location>
        <begin position="215"/>
        <end position="225"/>
    </location>
</feature>
<comment type="similarity">
    <text evidence="2">Belongs to the WD repeat DCAF12 family.</text>
</comment>
<feature type="compositionally biased region" description="Low complexity" evidence="4">
    <location>
        <begin position="189"/>
        <end position="210"/>
    </location>
</feature>
<feature type="region of interest" description="Disordered" evidence="4">
    <location>
        <begin position="2356"/>
        <end position="2397"/>
    </location>
</feature>
<dbReference type="SUPFAM" id="SSF140864">
    <property type="entry name" value="TROVE domain-like"/>
    <property type="match status" value="2"/>
</dbReference>
<dbReference type="InterPro" id="IPR037214">
    <property type="entry name" value="TROVE_dom_sf"/>
</dbReference>
<feature type="region of interest" description="Disordered" evidence="4">
    <location>
        <begin position="2725"/>
        <end position="2744"/>
    </location>
</feature>
<dbReference type="InterPro" id="IPR001680">
    <property type="entry name" value="WD40_rpt"/>
</dbReference>
<feature type="region of interest" description="Disordered" evidence="4">
    <location>
        <begin position="4089"/>
        <end position="4141"/>
    </location>
</feature>
<dbReference type="InterPro" id="IPR015943">
    <property type="entry name" value="WD40/YVTN_repeat-like_dom_sf"/>
</dbReference>
<dbReference type="Gene3D" id="2.130.10.10">
    <property type="entry name" value="YVTN repeat-like/Quinoprotein amine dehydrogenase"/>
    <property type="match status" value="3"/>
</dbReference>
<keyword evidence="7" id="KW-1185">Reference proteome</keyword>
<dbReference type="Pfam" id="PF05731">
    <property type="entry name" value="TROVE"/>
    <property type="match status" value="2"/>
</dbReference>
<feature type="compositionally biased region" description="Polar residues" evidence="4">
    <location>
        <begin position="1721"/>
        <end position="1730"/>
    </location>
</feature>
<feature type="region of interest" description="Disordered" evidence="4">
    <location>
        <begin position="1116"/>
        <end position="1137"/>
    </location>
</feature>
<evidence type="ECO:0000256" key="3">
    <source>
        <dbReference type="PROSITE-ProRule" id="PRU00221"/>
    </source>
</evidence>
<evidence type="ECO:0000259" key="5">
    <source>
        <dbReference type="PROSITE" id="PS50988"/>
    </source>
</evidence>
<feature type="compositionally biased region" description="Low complexity" evidence="4">
    <location>
        <begin position="701"/>
        <end position="714"/>
    </location>
</feature>
<evidence type="ECO:0000256" key="1">
    <source>
        <dbReference type="ARBA" id="ARBA00022737"/>
    </source>
</evidence>
<feature type="repeat" description="WD" evidence="3">
    <location>
        <begin position="2909"/>
        <end position="2950"/>
    </location>
</feature>
<dbReference type="OMA" id="MRSCEQC"/>
<dbReference type="InterPro" id="IPR025139">
    <property type="entry name" value="DUF4062"/>
</dbReference>
<feature type="compositionally biased region" description="Basic residues" evidence="4">
    <location>
        <begin position="1193"/>
        <end position="1202"/>
    </location>
</feature>
<evidence type="ECO:0000256" key="2">
    <source>
        <dbReference type="ARBA" id="ARBA00038022"/>
    </source>
</evidence>
<feature type="region of interest" description="Disordered" evidence="4">
    <location>
        <begin position="1477"/>
        <end position="1524"/>
    </location>
</feature>
<feature type="compositionally biased region" description="Polar residues" evidence="4">
    <location>
        <begin position="1124"/>
        <end position="1133"/>
    </location>
</feature>
<evidence type="ECO:0000256" key="4">
    <source>
        <dbReference type="SAM" id="MobiDB-lite"/>
    </source>
</evidence>
<gene>
    <name evidence="6" type="ORF">ABL78_7333</name>
</gene>
<feature type="region of interest" description="Disordered" evidence="4">
    <location>
        <begin position="1178"/>
        <end position="1249"/>
    </location>
</feature>
<protein>
    <recommendedName>
        <fullName evidence="5">TROVE domain-containing protein</fullName>
    </recommendedName>
</protein>
<feature type="region of interest" description="Disordered" evidence="4">
    <location>
        <begin position="1719"/>
        <end position="1803"/>
    </location>
</feature>
<feature type="compositionally biased region" description="Basic and acidic residues" evidence="4">
    <location>
        <begin position="4129"/>
        <end position="4141"/>
    </location>
</feature>
<dbReference type="InterPro" id="IPR036322">
    <property type="entry name" value="WD40_repeat_dom_sf"/>
</dbReference>
<feature type="compositionally biased region" description="Basic and acidic residues" evidence="4">
    <location>
        <begin position="2360"/>
        <end position="2373"/>
    </location>
</feature>
<dbReference type="SUPFAM" id="SSF52540">
    <property type="entry name" value="P-loop containing nucleoside triphosphate hydrolases"/>
    <property type="match status" value="1"/>
</dbReference>
<dbReference type="InterPro" id="IPR008858">
    <property type="entry name" value="TROVE_dom"/>
</dbReference>
<dbReference type="GO" id="GO:0003723">
    <property type="term" value="F:RNA binding"/>
    <property type="evidence" value="ECO:0007669"/>
    <property type="project" value="InterPro"/>
</dbReference>
<feature type="repeat" description="WD" evidence="3">
    <location>
        <begin position="2674"/>
        <end position="2706"/>
    </location>
</feature>
<feature type="compositionally biased region" description="Polar residues" evidence="4">
    <location>
        <begin position="1749"/>
        <end position="1777"/>
    </location>
</feature>
<feature type="region of interest" description="Disordered" evidence="4">
    <location>
        <begin position="1060"/>
        <end position="1086"/>
    </location>
</feature>
<organism evidence="6 7">
    <name type="scientific">Leptomonas seymouri</name>
    <dbReference type="NCBI Taxonomy" id="5684"/>
    <lineage>
        <taxon>Eukaryota</taxon>
        <taxon>Discoba</taxon>
        <taxon>Euglenozoa</taxon>
        <taxon>Kinetoplastea</taxon>
        <taxon>Metakinetoplastina</taxon>
        <taxon>Trypanosomatida</taxon>
        <taxon>Trypanosomatidae</taxon>
        <taxon>Leishmaniinae</taxon>
        <taxon>Leptomonas</taxon>
    </lineage>
</organism>
<feature type="region of interest" description="Disordered" evidence="4">
    <location>
        <begin position="3365"/>
        <end position="3385"/>
    </location>
</feature>
<name>A0A0N1I249_LEPSE</name>
<keyword evidence="1" id="KW-0677">Repeat</keyword>
<accession>A0A0N1I249</accession>
<dbReference type="Proteomes" id="UP000038009">
    <property type="component" value="Unassembled WGS sequence"/>
</dbReference>
<dbReference type="OrthoDB" id="427368at2759"/>
<proteinExistence type="inferred from homology"/>
<feature type="compositionally biased region" description="Polar residues" evidence="4">
    <location>
        <begin position="2729"/>
        <end position="2739"/>
    </location>
</feature>
<reference evidence="6 7" key="1">
    <citation type="journal article" date="2015" name="PLoS Pathog.">
        <title>Leptomonas seymouri: Adaptations to the Dixenous Life Cycle Analyzed by Genome Sequencing, Transcriptome Profiling and Co-infection with Leishmania donovani.</title>
        <authorList>
            <person name="Kraeva N."/>
            <person name="Butenko A."/>
            <person name="Hlavacova J."/>
            <person name="Kostygov A."/>
            <person name="Myskova J."/>
            <person name="Grybchuk D."/>
            <person name="Lestinova T."/>
            <person name="Votypka J."/>
            <person name="Volf P."/>
            <person name="Opperdoes F."/>
            <person name="Flegontov P."/>
            <person name="Lukes J."/>
            <person name="Yurchenko V."/>
        </authorList>
    </citation>
    <scope>NUCLEOTIDE SEQUENCE [LARGE SCALE GENOMIC DNA]</scope>
    <source>
        <strain evidence="6 7">ATCC 30220</strain>
    </source>
</reference>
<dbReference type="SUPFAM" id="SSF50978">
    <property type="entry name" value="WD40 repeat-like"/>
    <property type="match status" value="1"/>
</dbReference>
<sequence>MDYFYFSNAADLTPLKTELVDVVLSCLIKEPPYEAVRPAQATLHDANWTDEVPRQRPLDKPPLHDGAAMVARMRELVHLISRQDGEFVLKLALYTRHTLHLRSSPNYLVALCAREPHCIPFLQPYMEQIVMIPSDWLSIANFAYFYDCDAAHDFSGRLAPYPQEEIQENGEDTASQVSSGPARLPTTASRTPVSPNGSSSSRKSPPMASREACTSARSMQNQGKPKNTKKACAGKGVDPTRAYLPSALRTSLVHCFKKFTPFSISKYDNEAAEHRARRRERRLLRKHEGAEGSGLSGSEPEAADNRSDSDGEDEMEGRAGNGQTTDAPRRHRRATFTYKLLIRMLHITQPTFLVCCLLGKRYPLNEAAFQQMGLHLTDPKWKPVTKLTFKATSSASTRACKAVATRVETTESCTAEDTDGAGQPYCIFNPSLSGTRMRLPVVLTWETLLSREGNTGKVWDFLIASRAVGYMALLRNLRNILTRTCSAATHKLVLAKLVDEQQVALSQQLPYRFYSAFLAVKEVCQMAVLLEHPLPASNSKARSSGRGVRGRRGAAPVQGELDERVRHAHASFENPATSRKFIHRYLNMYAAAIDSAVNTAARLNVIPMKGTSVVILCVTQALLEPMTAIGAAAETASIQRKVDVAALLIAMMMRSCEQCVVLLYCYDEYVMFREEDYVSTGAQTDFTAASADEEIDEGSRMRSGISSSSSRSGASCGGDSGLRSTNKLDSRSSDTSDTDSYECTRPQQAPHKPGFMKLVEALVLESTMLLSRKRSSGHVATPFGMFAKGSGAQFPYSFLDEVVERSMRVESLLVFDEGEHRTYAHMNRNAPAFGDLPTYLSRLRRTCSPDLVYVGVNLKAGSPPPSQGALNSAAAAALQQAAVKDRFHHRNDLLLTGFSDAILRLVAERVGGGPLSVIERAAEAYQVARFSARAKQDALAEQAKVMKIISALRQDDGCTAATAAAVEKTPTTAVGLGSPPVAFPSGAQRRNTVKGSVCKTAALESPSSRALESSLAQLPVLSTPAETVALPSFDAQGKVVPPAAWEVDWGHRARRSERQLQQLTGSSAGLSSSPASAMSSSSGPTALPSIRRLFSKQYTVDAEEWEWLSHTGSLPLSAEDPSDSPRQQASHVTENGRVVDADEAAWLSPRGKHASPIYHPRPFISLVKLLSVCVGPPANSAADDGDSGVTVKVARRQRRCRSRGPERSATPSPPSTATMERHDPQVRGRPSSVSPQRASSASLRRHRKATRANVEVAGAPLSVVRRLLTSYRVCRFFISSTFLDMNNERNAITLDIFPRLRRWAAEAGLKVTLLEVDLRWGIPAVATTRNLSTSVCLNAVSRCSPFFLGMIGSRYGSCPPAPLQLVADEDVEVEDYEWLSELTDPHVSVTELEMRHAMFNTRRRLGNSDTPTALFFERDYDHLMSTFDSTDVAARRVYEGDSPTAAQSIAALKQRIVESGYSLVTYKANYIRSNQIGSNGGEAAASGNSGSRDGVGDDAGDQCGDKSSSNNSGGGGGDVNPSSTRVMLEDDLGRWAVRGDRALGAVEPSSHTTESNSKDADSLWSFVKARISKTEEPRRLTSMDVPLDLSDFSVKLFGALQDVIRQVCGVRTDDSNAEAGTEAATQSGAVENAKGDYRARCGGNGAPPNEAMNGATPVVAASLTAPTAIHSPNLYETLIVAQIEYARRLSALYAAPRGLLEQLSSFAVSGTVKAPIPLRPLTQSMSTSADDANHSPERTGGPSRGDSPSLPSTQSAVGATMASGQGNSSLTASQGRESPSKRDRRPSNTSSMLLLEGGDGDGKSSTLAALVERVLRPVSRASPTAAASPLLFYSAQAGDDSVRSLLLFLAISYRRFFHLYAEMTVQESDSVEHLLLMLDQAYAIIHRRYVTSAAGDAEGPMAGPAALVVILDGLDKSSESTEFVSLLGTVLHPLAAPHIRFILSASPRSPLAKALRTRTPAACVVPLPLLSEAERAYLVRVHLAAYGKLLEESLSSDELKELLRKTGAGHPSRLISAVTYLRLFSTFDTLREDIRSLPMTSTQLYMKFFRQLQTRFDGPTCRLVLTLLLLRHPVGGVMEYNLYRLVSNVAVASRLVALLRGICLGSRHGRIFFSSTAFVAAVERAYLPFASDYQSAQERVLVAELQYQPVDMTVDEHEVRQALRRTLESIERSAVDPLTPCLFNPERYAPRELLGVLQGSIQASRLDVAATLVCHLPFLECLLANRWVLPHLIGLLSWIMRATKDSSDSATPVSSAGGGDTGGVVDVNNDADAVEGASSAFANGSLPLQWRPYRNEVHRIRNVLELLQTHYHILLRQPSLLRQCVWNALARECCISVYDTASMMRLRNALRPTSFASHASDNEKRKELQRDTGVRSSAGQTGVSSADKEARETTSTPLPFTQALPALWVHWLNLRQHGGETRVQLTTASPQAIRCMAMSSDETEVALGSDDGYVRRMGTSEGEDVLPTSQQRGPEKSRWAGGGRSGLAPMLRHEAAVAAVRYVPWQASGGFASSLSGRSVSGGGDGLNASPSSPRPQLLVSGCVRGIVYVWNLEDNSLLQRGTGHLRSISGLVCHPLQPTLLCSCSHDSYVMLWNLCGSRSQLSDEVASAIALRLPKFPAGSPARQQQQRMLRDGQGGGGGDRHAAAAYQSSLAAQSTAARPGYLTPLIAFHTERQHSSPVSCIDFHRTGDIMASGSWDGTLLLYNTHELCTPQPLMPYVPPQPKPQSLAATSAKTGTANRPKKWRVRHGPEYRQVAFTTLRFSLGTPVRSLSFSKSLAVTCVVGCHNGAIYVADYASSSIVARWTSLHTAPITCVLASPDGRCVASADEHGVVRLTYTGISGSVFATLNGHHGAVTGLSFRASFESAAEMLQAPQQMLLTAGEDRTLQSWRVNSSSGPEAKSSTRCLAASHSTAVTAVATSSDGLTLVTGSVDGTAIVFSFAEESDASGEWANDVHGASITAGDDASFTNGAHPLPTYRSGAALLKSNSLSITAAVAAAQEHRSVARPMTPSFVLRHDDGRITCIQFALKDTRIVVGVVSGLVYVWSSAPGLNRIEGRLLLRVRVPECGLYPVVSLGLRESVAAAATASNSSLDESREVYGALKEPRYTAESSRRHSRASHLPAAASSAGDSVEDNSTAVVTAVCANGDVAVLKLLGDAASRVMVADRNRRQHQRRLRHGGIASRRTGSFSGSSSCLELLEHTTGMRSSLFSTAGVEEERVESYPYRSCSVDVCSQTLPYLTINSPAAPLPVTSAHLAEPKGTLTMRTQNAPSPLHVVRNAAGMAIPHPDPSQCVKRQLAHRGLLDRRAVKLQRLLARCHVNEDELREGFQLELHRHHLEWANVEDAEEVIAVVWLSGGAKAPPVQDEQRSFEAGVGGGGSGENRHHKLALVVTQRKLFLMLSNGHESAVGGGLSIHIHHQTSDGALLLKNSDQIQEEGPAAASAYDSNSDAEHDTSSAHVPQQETRLPGSVAAICDSSHEFVVDVDYLLNEEEYFTAASAAVQVAAATTSTAAAKQESTEPHLIAAASLAQAKTETKRQEVATTNRSEERDAAMQLTPLGNAFVVALTTSRGEVLLLRIQVPHLRRRYAHPCTSPPCASPERRETTISAMGSATAIQLRQHVLPLVQVHLCQRLSFTKASPSPVVGADVVGGDAAAAKDGGKASTRSATAHRRSVLPVATAVQLSMLPSVFSTLQPHHQHAPTREGDAIAVSPQAAKADTVEQVVLVAGCSDGSARVWIAPASPTAACGRHSAPTPTGAGGFTAGQSNASPLSSDVPVGCFFCSSAVGVVSPLLQVSPAQQESKSPMRRSVKPSPLPRWVVGDILGNVYQLQLERDAPGKATVLLQCSAATSVDKRPATRLSAAAHLSRSQMNDDNARPARLGELSPAGGADARPWVSSLNKLVCMMEHLPSTEMLQTLPQLSASPQAIYAGMASNGSSDDGGVGGVEAAWSVNASKTPADWLVPVDFSAPVSAVLLKRSRAPSSPTCVSGASQKHSKTAPPAAACALPERTGTFLSFSISQKQVQSNLPTEVWSVLPSLPSTLRAAPPRPFNERMSGQPQGIANEANGAFDGQRLFLNPLPASPAALPSFGSSQQRCSSPARQAGGGSGGTPPILSIETPPPGTPFDHRSSAYEGEKDADAEGDMARFFAVISKPSASPNSLRSSATAQAPQRASSPLFPSSRLVAPVAGAPAAQALNSDAAAEVGLSAAAVKLRELAAPRCATASTKLTVTFDHPPPPPTLPLPSKTTTIEVAAAPYKPPAAPLFTAAQDGWGISDTHIEESNEEGEDGEDYFGILYESGPPPLPPPSPGSAGVANMRRGWLLRQQQVLKEALRVQRYNKDARAALRAYQQRAASVMGLS</sequence>
<evidence type="ECO:0000313" key="6">
    <source>
        <dbReference type="EMBL" id="KPI83630.1"/>
    </source>
</evidence>
<feature type="region of interest" description="Disordered" evidence="4">
    <location>
        <begin position="3439"/>
        <end position="3466"/>
    </location>
</feature>
<keyword evidence="3" id="KW-0853">WD repeat</keyword>